<keyword evidence="9" id="KW-1133">Transmembrane helix</keyword>
<feature type="transmembrane region" description="Helical" evidence="9">
    <location>
        <begin position="73"/>
        <end position="91"/>
    </location>
</feature>
<feature type="transmembrane region" description="Helical" evidence="9">
    <location>
        <begin position="132"/>
        <end position="152"/>
    </location>
</feature>
<dbReference type="GO" id="GO:0005524">
    <property type="term" value="F:ATP binding"/>
    <property type="evidence" value="ECO:0007669"/>
    <property type="project" value="UniProtKB-KW"/>
</dbReference>
<feature type="transmembrane region" description="Helical" evidence="9">
    <location>
        <begin position="198"/>
        <end position="219"/>
    </location>
</feature>
<keyword evidence="6" id="KW-0067">ATP-binding</keyword>
<feature type="transmembrane region" description="Helical" evidence="9">
    <location>
        <begin position="158"/>
        <end position="177"/>
    </location>
</feature>
<dbReference type="InterPro" id="IPR005467">
    <property type="entry name" value="His_kinase_dom"/>
</dbReference>
<evidence type="ECO:0000256" key="3">
    <source>
        <dbReference type="ARBA" id="ARBA00022679"/>
    </source>
</evidence>
<dbReference type="InterPro" id="IPR036890">
    <property type="entry name" value="HATPase_C_sf"/>
</dbReference>
<evidence type="ECO:0000259" key="10">
    <source>
        <dbReference type="PROSITE" id="PS50109"/>
    </source>
</evidence>
<gene>
    <name evidence="11" type="ORF">ADM90_10625</name>
</gene>
<comment type="caution">
    <text evidence="11">The sequence shown here is derived from an EMBL/GenBank/DDBJ whole genome shotgun (WGS) entry which is preliminary data.</text>
</comment>
<organism evidence="11 12">
    <name type="scientific">Lysinibacillus macroides</name>
    <dbReference type="NCBI Taxonomy" id="33935"/>
    <lineage>
        <taxon>Bacteria</taxon>
        <taxon>Bacillati</taxon>
        <taxon>Bacillota</taxon>
        <taxon>Bacilli</taxon>
        <taxon>Bacillales</taxon>
        <taxon>Bacillaceae</taxon>
        <taxon>Lysinibacillus</taxon>
    </lineage>
</organism>
<keyword evidence="8" id="KW-0175">Coiled coil</keyword>
<name>A0A0M9DJV0_9BACI</name>
<feature type="transmembrane region" description="Helical" evidence="9">
    <location>
        <begin position="225"/>
        <end position="245"/>
    </location>
</feature>
<dbReference type="Pfam" id="PF02518">
    <property type="entry name" value="HATPase_c"/>
    <property type="match status" value="1"/>
</dbReference>
<evidence type="ECO:0000313" key="12">
    <source>
        <dbReference type="Proteomes" id="UP000037977"/>
    </source>
</evidence>
<dbReference type="RefSeq" id="WP_053994998.1">
    <property type="nucleotide sequence ID" value="NZ_CP065643.1"/>
</dbReference>
<keyword evidence="9" id="KW-0812">Transmembrane</keyword>
<dbReference type="OrthoDB" id="9768405at2"/>
<dbReference type="InterPro" id="IPR050482">
    <property type="entry name" value="Sensor_HK_TwoCompSys"/>
</dbReference>
<dbReference type="CDD" id="cd16917">
    <property type="entry name" value="HATPase_UhpB-NarQ-NarX-like"/>
    <property type="match status" value="1"/>
</dbReference>
<feature type="transmembrane region" description="Helical" evidence="9">
    <location>
        <begin position="46"/>
        <end position="66"/>
    </location>
</feature>
<evidence type="ECO:0000256" key="6">
    <source>
        <dbReference type="ARBA" id="ARBA00022840"/>
    </source>
</evidence>
<keyword evidence="3" id="KW-0808">Transferase</keyword>
<evidence type="ECO:0000313" key="11">
    <source>
        <dbReference type="EMBL" id="KOY82093.1"/>
    </source>
</evidence>
<dbReference type="Gene3D" id="3.30.565.10">
    <property type="entry name" value="Histidine kinase-like ATPase, C-terminal domain"/>
    <property type="match status" value="1"/>
</dbReference>
<feature type="domain" description="Histidine kinase" evidence="10">
    <location>
        <begin position="580"/>
        <end position="672"/>
    </location>
</feature>
<feature type="transmembrane region" description="Helical" evidence="9">
    <location>
        <begin position="257"/>
        <end position="279"/>
    </location>
</feature>
<keyword evidence="7" id="KW-0902">Two-component regulatory system</keyword>
<dbReference type="PATRIC" id="fig|33935.3.peg.4028"/>
<protein>
    <recommendedName>
        <fullName evidence="2">histidine kinase</fullName>
        <ecNumber evidence="2">2.7.13.3</ecNumber>
    </recommendedName>
</protein>
<comment type="catalytic activity">
    <reaction evidence="1">
        <text>ATP + protein L-histidine = ADP + protein N-phospho-L-histidine.</text>
        <dbReference type="EC" id="2.7.13.3"/>
    </reaction>
</comment>
<proteinExistence type="predicted"/>
<keyword evidence="9" id="KW-0472">Membrane</keyword>
<evidence type="ECO:0000256" key="4">
    <source>
        <dbReference type="ARBA" id="ARBA00022741"/>
    </source>
</evidence>
<dbReference type="EC" id="2.7.13.3" evidence="2"/>
<dbReference type="SUPFAM" id="SSF55874">
    <property type="entry name" value="ATPase domain of HSP90 chaperone/DNA topoisomerase II/histidine kinase"/>
    <property type="match status" value="1"/>
</dbReference>
<keyword evidence="12" id="KW-1185">Reference proteome</keyword>
<dbReference type="AlphaFoldDB" id="A0A0M9DJV0"/>
<feature type="coiled-coil region" evidence="8">
    <location>
        <begin position="455"/>
        <end position="482"/>
    </location>
</feature>
<feature type="transmembrane region" description="Helical" evidence="9">
    <location>
        <begin position="97"/>
        <end position="120"/>
    </location>
</feature>
<keyword evidence="4" id="KW-0547">Nucleotide-binding</keyword>
<evidence type="ECO:0000256" key="7">
    <source>
        <dbReference type="ARBA" id="ARBA00023012"/>
    </source>
</evidence>
<sequence>MYQRILLFLVLSSLWIFAVIRTQPFHLVDTQIHRNDYLNTILLILYNHSTNFIGLLFLSIGFYAYLKKSKAVIVQRFFQLMCVTGIAITYAKLSGYQIPIASLIEALAISLAPFFLMHFFEYFPIPKAINHLSFFKWLTLIIAMTIIILDIVQVTSRVATLIPIMIILNIMISIILCSYYLSKQWLSHTKWVQNQLRILVISLFISFTPVLISMIQLSIFSLPSVPYEFSIISVVLFPITLAYLLTKQEIINFSYLIRQLLPIFLACLITFAILIGLLHFSTQQLTNFIIGGLLFSIFYKILKYLEEKQLLAKLQAIQQEKQHILQQINSEAFLPNCAKCVAQLLHKMFDVEGVCIVWSQPTSTILYDSGLFQHSPTAQQDIQHYLQQQQNHAEILKQSLYHTLPLINGTEISGIIIVGRKSNFTKWEKDELILLKSIHTEAVQLFAHAQSIQKIDKVTQEAQQMSQKLTNYNRQLLGAIEEERKQLALFLHDDVLQQLLLLMRKIQTSSTDAIEQPLLDTITAIRAMCHDLHPIMVEDLGLALSIQSLQQNIQQQHAIDVHLTYDIDDERIPSFLAVHLFRMLKELVNNSIKHAEATEIHIAIYDKQQKLLMTVTDNGQGFIIPEQQTLHTGQHLGLLTIQKKVEQLEGEFMIESQLNQYTTITITLPLEWSEEYVY</sequence>
<dbReference type="EMBL" id="LGCI01000006">
    <property type="protein sequence ID" value="KOY82093.1"/>
    <property type="molecule type" value="Genomic_DNA"/>
</dbReference>
<keyword evidence="5" id="KW-0418">Kinase</keyword>
<dbReference type="STRING" id="33935.ADM90_10625"/>
<dbReference type="PANTHER" id="PTHR24421">
    <property type="entry name" value="NITRATE/NITRITE SENSOR PROTEIN NARX-RELATED"/>
    <property type="match status" value="1"/>
</dbReference>
<dbReference type="SMART" id="SM00387">
    <property type="entry name" value="HATPase_c"/>
    <property type="match status" value="1"/>
</dbReference>
<evidence type="ECO:0000256" key="5">
    <source>
        <dbReference type="ARBA" id="ARBA00022777"/>
    </source>
</evidence>
<evidence type="ECO:0000256" key="9">
    <source>
        <dbReference type="SAM" id="Phobius"/>
    </source>
</evidence>
<dbReference type="InterPro" id="IPR003594">
    <property type="entry name" value="HATPase_dom"/>
</dbReference>
<evidence type="ECO:0000256" key="8">
    <source>
        <dbReference type="SAM" id="Coils"/>
    </source>
</evidence>
<dbReference type="GO" id="GO:0000160">
    <property type="term" value="P:phosphorelay signal transduction system"/>
    <property type="evidence" value="ECO:0007669"/>
    <property type="project" value="UniProtKB-KW"/>
</dbReference>
<evidence type="ECO:0000256" key="2">
    <source>
        <dbReference type="ARBA" id="ARBA00012438"/>
    </source>
</evidence>
<dbReference type="Proteomes" id="UP000037977">
    <property type="component" value="Unassembled WGS sequence"/>
</dbReference>
<dbReference type="PANTHER" id="PTHR24421:SF10">
    <property type="entry name" value="NITRATE_NITRITE SENSOR PROTEIN NARQ"/>
    <property type="match status" value="1"/>
</dbReference>
<reference evidence="11 12" key="1">
    <citation type="submission" date="2015-07" db="EMBL/GenBank/DDBJ databases">
        <title>Genome sequencing project for genomic taxonomy and phylogenomics of Bacillus-like bacteria.</title>
        <authorList>
            <person name="Liu B."/>
            <person name="Wang J."/>
            <person name="Zhu Y."/>
            <person name="Liu G."/>
            <person name="Chen Q."/>
            <person name="Chen Z."/>
            <person name="Che J."/>
            <person name="Ge C."/>
            <person name="Shi H."/>
            <person name="Pan Z."/>
            <person name="Liu X."/>
        </authorList>
    </citation>
    <scope>NUCLEOTIDE SEQUENCE [LARGE SCALE GENOMIC DNA]</scope>
    <source>
        <strain evidence="11 12">DSM 54</strain>
    </source>
</reference>
<dbReference type="PROSITE" id="PS50109">
    <property type="entry name" value="HIS_KIN"/>
    <property type="match status" value="1"/>
</dbReference>
<dbReference type="GO" id="GO:0004673">
    <property type="term" value="F:protein histidine kinase activity"/>
    <property type="evidence" value="ECO:0007669"/>
    <property type="project" value="UniProtKB-EC"/>
</dbReference>
<accession>A0A0M9DJV0</accession>
<evidence type="ECO:0000256" key="1">
    <source>
        <dbReference type="ARBA" id="ARBA00000085"/>
    </source>
</evidence>